<keyword evidence="4" id="KW-0812">Transmembrane</keyword>
<feature type="compositionally biased region" description="Polar residues" evidence="3">
    <location>
        <begin position="1132"/>
        <end position="1149"/>
    </location>
</feature>
<feature type="domain" description="DUF7927" evidence="6">
    <location>
        <begin position="2244"/>
        <end position="2353"/>
    </location>
</feature>
<dbReference type="PANTHER" id="PTHR34819:SF3">
    <property type="entry name" value="CELL SURFACE PROTEIN"/>
    <property type="match status" value="1"/>
</dbReference>
<feature type="domain" description="DUF7927" evidence="6">
    <location>
        <begin position="1378"/>
        <end position="1494"/>
    </location>
</feature>
<feature type="domain" description="DUF7927" evidence="6">
    <location>
        <begin position="1136"/>
        <end position="1257"/>
    </location>
</feature>
<feature type="domain" description="DUF7927" evidence="6">
    <location>
        <begin position="483"/>
        <end position="571"/>
    </location>
</feature>
<feature type="region of interest" description="Disordered" evidence="3">
    <location>
        <begin position="1604"/>
        <end position="1629"/>
    </location>
</feature>
<feature type="domain" description="DUF7927" evidence="6">
    <location>
        <begin position="1875"/>
        <end position="1993"/>
    </location>
</feature>
<dbReference type="InterPro" id="IPR057687">
    <property type="entry name" value="DUF7927"/>
</dbReference>
<dbReference type="Proteomes" id="UP000032120">
    <property type="component" value="Unassembled WGS sequence"/>
</dbReference>
<dbReference type="Pfam" id="PF25549">
    <property type="entry name" value="DUF7927"/>
    <property type="match status" value="21"/>
</dbReference>
<keyword evidence="8" id="KW-1185">Reference proteome</keyword>
<dbReference type="Gene3D" id="2.60.40.290">
    <property type="match status" value="2"/>
</dbReference>
<sequence>MRVGIASVATAALFGGMLIAAPGAAMAATTTADITPFDATNSDRYTEVAQFGADVAGSDTARTGYDVELSGDSVIFTQQRGTKQPGSGLVTVRTWEGPGAGDFAETQLVTPADAKGFGYSVDIDEAAGIAIVGARYSQEVYVYTEVDGDWTTTPTKITPAGDPRVAEVRSFGESVSLSGSHVVIGAPNSRVDGKANAGAAYSVSVSAIVGADAVAAPMLLPTGGVNVDDVYGQIVATAGDLAVVSAAQHREIAGDGNAYQVGQISSWNIASGSLNFTVSPDVNQANVAFPPALEGGSWAGLGRAIAITADGRIVAGSPSEVSFEGTEPGDIATDTTTTQGAVYVYNGDGTLAGKSLSAAPHQYYFGSTLDLNETTSELFVGALNLDGTPNTGTVQLFEVSGPASTTAIKPLATKDGGESMFGTFGILGGAVRAGTAVGDDGVQRHRAVVSASGNVYVFTGINAVTLTKTTSLAPGNASPSAIEGRNVAEYTISLENTTGAALENFTLTDDLSNVIDDAEVSDVVASTGTATLDGDKITWTGDLAAGEAFTITYTATVKSEVVADDEDVQEFTEPVAALVNTVTTTKRVGDETTEVPSVRDAADAADREKWTGGLTVTTPIDGALLLEKTATDEDENGLASPGERVSYTVTARNVGGLPLADASVTDDLTELLQFAGSPENIVVSMQDRDGNDLAAPEASYAEPLLSWRGDVPAGATVTITYEVTTKTAEELYPLAGGEALVNGVESPENVDPEGPTTVIPVEDELTLEKSATPASGTIVKPGDTIDYTLTLTNKDAVAAKQNVTVTDDLSAVLPYAKLVGTPSEGATVAGSILTWQGDVAAGEIVTITYSVRVLDSAPNGQRIGNHAASAQVREDPPGTTHEVENPRGKVELQKNSDPASGSQVLPGSTITYTVSATNDTELDMEDVVLEDVVSGPATVVAASLPAGAVLDGNTIRWTGTVPAQETVTLSYEVTVNADATAPAVIGNVVTSPDMENDPENPPTTEHPVRTIDLEKVSTPASGATVQSGDVITYTVVAKNPSAVDFDDVTVIDDLSGVLGNATLIEPVAPGVFDPVAKTISWTGGIAAGAAITFTYQVKVNEVISPEGAVLRNVVTSPDSPTSPETTHPTDNPRGQVTLAKTSDPTSGSTVRPGEAITYTVTVTNDTPRVIRDVRVVDDVTSVLANATIDTASLPAGMTLSGNELVWVGDVAGNSSVELSYVATVNDDATAPAVLKNVVTSTDMTNDPEDPPVTEHPVGSIELAKTSTPGAGTAVKVGDIVTYQVSIRNAADAPLTGVVVTDDLSDVLDSATLESGPDGGATIDGTTITWAGDLAPREEVLVSYSVRVNEGVFEGALRNVVSSPDSPITPETEHPIGAVTLAKSTDVPAGTAVNRGEPLTYTVTVTNTSGVDVAGASLTDNLSDVFDNATLVPGSLNVVGGGNAEIVGETLSWTGDVANGATVTISYTVVVNEDVAAGEVLRNHVASPVSPEEPETETPVGVVGLEKQSVVSPAGPAKPGSEITYTVTVKNPSAVDVNGVDVYDNLNDVLAHAVVTTEPSASSGEVTRDAGQLHWKGDVPAGQNVTITYVVKVNDTITPPVTLRNVAWSPDSPEKPETENPIGSLGLEKSTDVPAGSTVRIGDEITYTVKITNDSGADLKDVSVADDLSDVLDNATLQGNAEIVSGGGALELKQNTLTWTGDVASGGTVEIRYTVKVNDDVQGEQQLRNVVTSPDSPVTPETVNPIGSVELVKMSDPAAGAGVKPGDAVSYTVTVRNTSGVDLTGVTAVDDLARVLPYASMQGEPEVIEGGGTASLDVDAQTITWIGDLAAGQEARISYTVVVNSDAESGNVLRNLVTSPDSPDEPSVKHPVTTIGLEKTVSPASGSSVRPGQEVFYTITAKNTTDTDATLVSITDDVSDILDDATLLERDIAVSDGSTAALVGSSISWNGTVPSHGEIVITYKVTVNDDALAPATLRNVVTSPHSTDEPETENPVGSLLLSKINDKGDGTVVKPGEKVTYSVTITNPSAAALDDVTVSDDLSDVLGNASWNDDAVPSAGDVSLDGETMRWTGSVPANGAVTITYSVTVKDTAEAPAKIRNAVTSPDSPNTPGIENPVGTVNLAKSSVPKSGETVKPGSTVAYTITVTNPSGSEQEGVRVVDNLSQVLSSAVLEGTPQVSDGSSATVTGNELSWTGTVPANGSIEITYLVRVLDEVTAPAVLRNLVTSPDSDDTPSTENPVGTVVLEKVSDVGDGTAVKPGESVTYTVTVKNPVDAAIADVRVVDQLAGVLGAADLVGGPESYSGDVRYDADTQEIVWSGDLAAKQIVAITYTVKVKESASQGDVLRNRVVSPDSPIIPETENPVGDIVTAKRLLDERGNPVGSGTIVAPGQQLTYELTAMNGMTSDERVSLRDDLSDVLSAAQLVTGPEARWTAGGEVPAVAFENQVISWDHEIPAGHTVTISYTVLTDPKSDGTAVLSNKLFVDDEEGPGTENPVGTLRITKDVTPASGTAVKPGETVTYTVTAQNTSNVDIAGASISDDLRDVLDNATLVGEAEASDGTPVTIDGNQQLQWRGDVPANGSVTLTYSVTVNKDALAPAVLRNLVTSPNSPDEPDTENPVGTVSLSKSTVPGDGVAVRPGDDVTYSVTVRNTTAAPIHNVSVTDDLADIVDNAVLDRESVAVSDGSTATVAADRISWNGTVPADSEIVITYVVTVNKDATAPQVLRNIVTSPDSPEIPEVVNPVGTLRLAKTSVPGDGVAVKPGDTVEYTVLIANDAAAPLEGATVTDDLSDVFDNATLVGDPVASSGAVSLEGTDLIWSGDVPANDVVTLTYSVRVNDDAFAPAVLRNVVSSPDSPVDPETTNPVATVVLGKSSNPTSGVAVKPGDTVDYTVTVTNPGDADIAGVHVEDNLSDILDDASLIGSPKVSDGSKAHLNGMSLSWTGMVPAGETVTITYSVLVSSTAVPPATLRNLVTSPQSPEKPVTENPVGVVNLVKTSDPQSGSAVGRGERVNYTVTVSNPTPYGLSDVSFEDDLADVLDDAVLVGEPVAPAGTTVEIKGTKLTWSGSVPALSTLEIRYTVQVKETAVAPATLKNLVLSPHSPDKPVTENPVTPLNPGETIPMTGGDIAPLIILGLLALLGGGLLLARNKRSRVEGADIA</sequence>
<feature type="domain" description="DUF7927" evidence="6">
    <location>
        <begin position="2992"/>
        <end position="3110"/>
    </location>
</feature>
<proteinExistence type="predicted"/>
<dbReference type="Pfam" id="PF14312">
    <property type="entry name" value="FG-GAP_2"/>
    <property type="match status" value="1"/>
</dbReference>
<evidence type="ECO:0000313" key="8">
    <source>
        <dbReference type="Proteomes" id="UP000032120"/>
    </source>
</evidence>
<feature type="domain" description="DUF7927" evidence="6">
    <location>
        <begin position="626"/>
        <end position="755"/>
    </location>
</feature>
<reference evidence="7 8" key="1">
    <citation type="submission" date="2015-01" db="EMBL/GenBank/DDBJ databases">
        <title>Draft genome sequence of Leucobacter komagatae strain VKM ST2845.</title>
        <authorList>
            <person name="Karlyshev A.V."/>
            <person name="Kudryashova E.B."/>
        </authorList>
    </citation>
    <scope>NUCLEOTIDE SEQUENCE [LARGE SCALE GENOMIC DNA]</scope>
    <source>
        <strain evidence="7 8">VKM ST2845</strain>
    </source>
</reference>
<protein>
    <recommendedName>
        <fullName evidence="6">DUF7927 domain-containing protein</fullName>
    </recommendedName>
</protein>
<keyword evidence="1" id="KW-0378">Hydrolase</keyword>
<gene>
    <name evidence="7" type="ORF">SD72_07465</name>
</gene>
<evidence type="ECO:0000256" key="2">
    <source>
        <dbReference type="ARBA" id="ARBA00023295"/>
    </source>
</evidence>
<feature type="transmembrane region" description="Helical" evidence="4">
    <location>
        <begin position="3128"/>
        <end position="3147"/>
    </location>
</feature>
<feature type="domain" description="DUF7927" evidence="6">
    <location>
        <begin position="1260"/>
        <end position="1370"/>
    </location>
</feature>
<feature type="region of interest" description="Disordered" evidence="3">
    <location>
        <begin position="1113"/>
        <end position="1151"/>
    </location>
</feature>
<feature type="signal peptide" evidence="5">
    <location>
        <begin position="1"/>
        <end position="27"/>
    </location>
</feature>
<feature type="domain" description="DUF7927" evidence="6">
    <location>
        <begin position="1011"/>
        <end position="1130"/>
    </location>
</feature>
<dbReference type="EMBL" id="JXSQ01000007">
    <property type="protein sequence ID" value="KIP52778.1"/>
    <property type="molecule type" value="Genomic_DNA"/>
</dbReference>
<feature type="domain" description="DUF7927" evidence="6">
    <location>
        <begin position="764"/>
        <end position="879"/>
    </location>
</feature>
<dbReference type="InterPro" id="IPR012291">
    <property type="entry name" value="CBM2_carb-bd_dom_sf"/>
</dbReference>
<dbReference type="GO" id="GO:0004553">
    <property type="term" value="F:hydrolase activity, hydrolyzing O-glycosyl compounds"/>
    <property type="evidence" value="ECO:0007669"/>
    <property type="project" value="InterPro"/>
</dbReference>
<dbReference type="InterPro" id="IPR013517">
    <property type="entry name" value="FG-GAP"/>
</dbReference>
<feature type="compositionally biased region" description="Low complexity" evidence="3">
    <location>
        <begin position="1115"/>
        <end position="1129"/>
    </location>
</feature>
<feature type="domain" description="DUF7927" evidence="6">
    <location>
        <begin position="2499"/>
        <end position="2616"/>
    </location>
</feature>
<feature type="domain" description="DUF7927" evidence="6">
    <location>
        <begin position="2121"/>
        <end position="2239"/>
    </location>
</feature>
<feature type="domain" description="DUF7927" evidence="6">
    <location>
        <begin position="1514"/>
        <end position="1617"/>
    </location>
</feature>
<dbReference type="GO" id="GO:0030247">
    <property type="term" value="F:polysaccharide binding"/>
    <property type="evidence" value="ECO:0007669"/>
    <property type="project" value="InterPro"/>
</dbReference>
<feature type="compositionally biased region" description="Polar residues" evidence="3">
    <location>
        <begin position="895"/>
        <end position="906"/>
    </location>
</feature>
<feature type="region of interest" description="Disordered" evidence="3">
    <location>
        <begin position="867"/>
        <end position="906"/>
    </location>
</feature>
<dbReference type="Gene3D" id="2.60.40.740">
    <property type="match status" value="4"/>
</dbReference>
<feature type="domain" description="DUF7927" evidence="6">
    <location>
        <begin position="2747"/>
        <end position="2865"/>
    </location>
</feature>
<dbReference type="InterPro" id="IPR051172">
    <property type="entry name" value="Chlamydia_OmcB"/>
</dbReference>
<dbReference type="NCBIfam" id="TIGR01451">
    <property type="entry name" value="B_ant_repeat"/>
    <property type="match status" value="12"/>
</dbReference>
<feature type="region of interest" description="Disordered" evidence="3">
    <location>
        <begin position="2606"/>
        <end position="2631"/>
    </location>
</feature>
<keyword evidence="4" id="KW-0472">Membrane</keyword>
<dbReference type="NCBIfam" id="TIGR04226">
    <property type="entry name" value="RrgB_K2N_iso_D2"/>
    <property type="match status" value="1"/>
</dbReference>
<evidence type="ECO:0000256" key="4">
    <source>
        <dbReference type="SAM" id="Phobius"/>
    </source>
</evidence>
<evidence type="ECO:0000256" key="5">
    <source>
        <dbReference type="SAM" id="SignalP"/>
    </source>
</evidence>
<keyword evidence="4" id="KW-1133">Transmembrane helix</keyword>
<keyword evidence="2" id="KW-0326">Glycosidase</keyword>
<dbReference type="InterPro" id="IPR026466">
    <property type="entry name" value="Fim_isopep_form_D2_dom"/>
</dbReference>
<name>A0A0D0ITE3_9MICO</name>
<feature type="domain" description="DUF7927" evidence="6">
    <location>
        <begin position="2383"/>
        <end position="2495"/>
    </location>
</feature>
<evidence type="ECO:0000313" key="7">
    <source>
        <dbReference type="EMBL" id="KIP52778.1"/>
    </source>
</evidence>
<evidence type="ECO:0000256" key="1">
    <source>
        <dbReference type="ARBA" id="ARBA00022801"/>
    </source>
</evidence>
<feature type="domain" description="DUF7927" evidence="6">
    <location>
        <begin position="2000"/>
        <end position="2108"/>
    </location>
</feature>
<feature type="compositionally biased region" description="Basic and acidic residues" evidence="3">
    <location>
        <begin position="872"/>
        <end position="894"/>
    </location>
</feature>
<dbReference type="InterPro" id="IPR047589">
    <property type="entry name" value="DUF11_rpt"/>
</dbReference>
<dbReference type="RefSeq" id="WP_042543802.1">
    <property type="nucleotide sequence ID" value="NZ_JXSQ01000007.1"/>
</dbReference>
<feature type="chain" id="PRO_5002212610" description="DUF7927 domain-containing protein" evidence="5">
    <location>
        <begin position="28"/>
        <end position="3160"/>
    </location>
</feature>
<feature type="compositionally biased region" description="Polar residues" evidence="3">
    <location>
        <begin position="2619"/>
        <end position="2629"/>
    </location>
</feature>
<feature type="domain" description="DUF7927" evidence="6">
    <location>
        <begin position="1626"/>
        <end position="1744"/>
    </location>
</feature>
<feature type="domain" description="DUF7927" evidence="6">
    <location>
        <begin position="2870"/>
        <end position="2984"/>
    </location>
</feature>
<evidence type="ECO:0000259" key="6">
    <source>
        <dbReference type="Pfam" id="PF25549"/>
    </source>
</evidence>
<comment type="caution">
    <text evidence="7">The sequence shown here is derived from an EMBL/GenBank/DDBJ whole genome shotgun (WGS) entry which is preliminary data.</text>
</comment>
<accession>A0A0D0ITE3</accession>
<feature type="domain" description="DUF7927" evidence="6">
    <location>
        <begin position="890"/>
        <end position="1008"/>
    </location>
</feature>
<dbReference type="PANTHER" id="PTHR34819">
    <property type="entry name" value="LARGE CYSTEINE-RICH PERIPLASMIC PROTEIN OMCB"/>
    <property type="match status" value="1"/>
</dbReference>
<feature type="domain" description="DUF7927" evidence="6">
    <location>
        <begin position="2624"/>
        <end position="2743"/>
    </location>
</feature>
<keyword evidence="5" id="KW-0732">Signal</keyword>
<organism evidence="7 8">
    <name type="scientific">Leucobacter komagatae</name>
    <dbReference type="NCBI Taxonomy" id="55969"/>
    <lineage>
        <taxon>Bacteria</taxon>
        <taxon>Bacillati</taxon>
        <taxon>Actinomycetota</taxon>
        <taxon>Actinomycetes</taxon>
        <taxon>Micrococcales</taxon>
        <taxon>Microbacteriaceae</taxon>
        <taxon>Leucobacter</taxon>
    </lineage>
</organism>
<evidence type="ECO:0000256" key="3">
    <source>
        <dbReference type="SAM" id="MobiDB-lite"/>
    </source>
</evidence>
<feature type="domain" description="DUF7927" evidence="6">
    <location>
        <begin position="1748"/>
        <end position="1866"/>
    </location>
</feature>